<sequence length="280" mass="32631">MPDMRRFAEGTGGGPEVSETLTDLLRGWRERLDPRSVPGLVRSDRRRPNPGLSQKEVAKLTGVTDRWYRNLEAGHPADYSAGFLDRLAVTLRLSDSERRMLFLRVSGREPPLRESADSAAVKAFDTPMQRFLEHQLPHPAYISDISWNFVGYNQRMLEWFPWIPYQNNLMKWILIHPEARHQLVNWRDDWARPSIAQIRFVCGRYPDNRALQELARDVVAGSPEVRELWERHEVHTHSDGDVRKFRLPYHGAEETTVKIIMLAPLRSIESRFVVLMRIDD</sequence>
<dbReference type="SMART" id="SM00530">
    <property type="entry name" value="HTH_XRE"/>
    <property type="match status" value="1"/>
</dbReference>
<evidence type="ECO:0000259" key="1">
    <source>
        <dbReference type="SMART" id="SM00530"/>
    </source>
</evidence>
<dbReference type="GO" id="GO:0003677">
    <property type="term" value="F:DNA binding"/>
    <property type="evidence" value="ECO:0007669"/>
    <property type="project" value="InterPro"/>
</dbReference>
<reference evidence="2 3" key="1">
    <citation type="submission" date="2019-03" db="EMBL/GenBank/DDBJ databases">
        <title>Comparative genomic analyses of the sweetpotato soil rot pathogen, Streptomyces ipomoeae.</title>
        <authorList>
            <person name="Ruschel Soares N."/>
            <person name="Badger J.H."/>
            <person name="Huguet-Tapia J.C."/>
            <person name="Clark C.A."/>
            <person name="Pettis G.S."/>
        </authorList>
    </citation>
    <scope>NUCLEOTIDE SEQUENCE [LARGE SCALE GENOMIC DNA]</scope>
    <source>
        <strain evidence="2 3">88-35</strain>
    </source>
</reference>
<dbReference type="PANTHER" id="PTHR35010">
    <property type="entry name" value="BLL4672 PROTEIN-RELATED"/>
    <property type="match status" value="1"/>
</dbReference>
<name>A0AAE8W894_9ACTN</name>
<dbReference type="CDD" id="cd00093">
    <property type="entry name" value="HTH_XRE"/>
    <property type="match status" value="1"/>
</dbReference>
<dbReference type="Pfam" id="PF17765">
    <property type="entry name" value="MLTR_LBD"/>
    <property type="match status" value="1"/>
</dbReference>
<evidence type="ECO:0000313" key="2">
    <source>
        <dbReference type="EMBL" id="TQE37518.1"/>
    </source>
</evidence>
<feature type="domain" description="HTH cro/C1-type" evidence="1">
    <location>
        <begin position="24"/>
        <end position="98"/>
    </location>
</feature>
<dbReference type="Gene3D" id="3.30.450.180">
    <property type="match status" value="1"/>
</dbReference>
<evidence type="ECO:0000313" key="3">
    <source>
        <dbReference type="Proteomes" id="UP000318720"/>
    </source>
</evidence>
<dbReference type="InterPro" id="IPR041413">
    <property type="entry name" value="MLTR_LBD"/>
</dbReference>
<accession>A0AAE8W894</accession>
<protein>
    <submittedName>
        <fullName evidence="2">XRE family transcriptional regulator</fullName>
    </submittedName>
</protein>
<proteinExistence type="predicted"/>
<dbReference type="AlphaFoldDB" id="A0AAE8W894"/>
<dbReference type="Pfam" id="PF13560">
    <property type="entry name" value="HTH_31"/>
    <property type="match status" value="1"/>
</dbReference>
<organism evidence="2 3">
    <name type="scientific">Streptomyces ipomoeae</name>
    <dbReference type="NCBI Taxonomy" id="103232"/>
    <lineage>
        <taxon>Bacteria</taxon>
        <taxon>Bacillati</taxon>
        <taxon>Actinomycetota</taxon>
        <taxon>Actinomycetes</taxon>
        <taxon>Kitasatosporales</taxon>
        <taxon>Streptomycetaceae</taxon>
        <taxon>Streptomyces</taxon>
    </lineage>
</organism>
<dbReference type="InterPro" id="IPR010982">
    <property type="entry name" value="Lambda_DNA-bd_dom_sf"/>
</dbReference>
<dbReference type="Gene3D" id="1.10.260.40">
    <property type="entry name" value="lambda repressor-like DNA-binding domains"/>
    <property type="match status" value="1"/>
</dbReference>
<comment type="caution">
    <text evidence="2">The sequence shown here is derived from an EMBL/GenBank/DDBJ whole genome shotgun (WGS) entry which is preliminary data.</text>
</comment>
<dbReference type="EMBL" id="SPAZ01000060">
    <property type="protein sequence ID" value="TQE37518.1"/>
    <property type="molecule type" value="Genomic_DNA"/>
</dbReference>
<dbReference type="InterPro" id="IPR001387">
    <property type="entry name" value="Cro/C1-type_HTH"/>
</dbReference>
<dbReference type="Proteomes" id="UP000318720">
    <property type="component" value="Unassembled WGS sequence"/>
</dbReference>
<dbReference type="SUPFAM" id="SSF47413">
    <property type="entry name" value="lambda repressor-like DNA-binding domains"/>
    <property type="match status" value="1"/>
</dbReference>
<gene>
    <name evidence="2" type="ORF">Sipo8835_07615</name>
</gene>